<feature type="domain" description="PI3K/PI4K catalytic" evidence="5">
    <location>
        <begin position="406"/>
        <end position="678"/>
    </location>
</feature>
<dbReference type="GO" id="GO:0005737">
    <property type="term" value="C:cytoplasm"/>
    <property type="evidence" value="ECO:0000318"/>
    <property type="project" value="GO_Central"/>
</dbReference>
<dbReference type="InParanoid" id="A0EDW6"/>
<evidence type="ECO:0000256" key="1">
    <source>
        <dbReference type="ARBA" id="ARBA00001686"/>
    </source>
</evidence>
<reference evidence="7 8" key="1">
    <citation type="journal article" date="2006" name="Nature">
        <title>Global trends of whole-genome duplications revealed by the ciliate Paramecium tetraurelia.</title>
        <authorList>
            <consortium name="Genoscope"/>
            <person name="Aury J.-M."/>
            <person name="Jaillon O."/>
            <person name="Duret L."/>
            <person name="Noel B."/>
            <person name="Jubin C."/>
            <person name="Porcel B.M."/>
            <person name="Segurens B."/>
            <person name="Daubin V."/>
            <person name="Anthouard V."/>
            <person name="Aiach N."/>
            <person name="Arnaiz O."/>
            <person name="Billaut A."/>
            <person name="Beisson J."/>
            <person name="Blanc I."/>
            <person name="Bouhouche K."/>
            <person name="Camara F."/>
            <person name="Duharcourt S."/>
            <person name="Guigo R."/>
            <person name="Gogendeau D."/>
            <person name="Katinka M."/>
            <person name="Keller A.-M."/>
            <person name="Kissmehl R."/>
            <person name="Klotz C."/>
            <person name="Koll F."/>
            <person name="Le Moue A."/>
            <person name="Lepere C."/>
            <person name="Malinsky S."/>
            <person name="Nowacki M."/>
            <person name="Nowak J.K."/>
            <person name="Plattner H."/>
            <person name="Poulain J."/>
            <person name="Ruiz F."/>
            <person name="Serrano V."/>
            <person name="Zagulski M."/>
            <person name="Dessen P."/>
            <person name="Betermier M."/>
            <person name="Weissenbach J."/>
            <person name="Scarpelli C."/>
            <person name="Schachter V."/>
            <person name="Sperling L."/>
            <person name="Meyer E."/>
            <person name="Cohen J."/>
            <person name="Wincker P."/>
        </authorList>
    </citation>
    <scope>NUCLEOTIDE SEQUENCE [LARGE SCALE GENOMIC DNA]</scope>
    <source>
        <strain evidence="7 8">Stock d4-2</strain>
    </source>
</reference>
<dbReference type="PANTHER" id="PTHR10048:SF22">
    <property type="entry name" value="PHOSPHATIDYLINOSITOL 4-KINASE BETA"/>
    <property type="match status" value="1"/>
</dbReference>
<evidence type="ECO:0000259" key="5">
    <source>
        <dbReference type="PROSITE" id="PS50290"/>
    </source>
</evidence>
<dbReference type="GO" id="GO:0016020">
    <property type="term" value="C:membrane"/>
    <property type="evidence" value="ECO:0000318"/>
    <property type="project" value="GO_Central"/>
</dbReference>
<feature type="domain" description="PIK helical" evidence="6">
    <location>
        <begin position="1"/>
        <end position="184"/>
    </location>
</feature>
<accession>A0EDW6</accession>
<evidence type="ECO:0000256" key="2">
    <source>
        <dbReference type="ARBA" id="ARBA00012169"/>
    </source>
</evidence>
<evidence type="ECO:0000313" key="7">
    <source>
        <dbReference type="EMBL" id="CAK93483.1"/>
    </source>
</evidence>
<dbReference type="OMA" id="SHFRSWR"/>
<dbReference type="SUPFAM" id="SSF48371">
    <property type="entry name" value="ARM repeat"/>
    <property type="match status" value="1"/>
</dbReference>
<dbReference type="EMBL" id="CT868672">
    <property type="protein sequence ID" value="CAK93483.1"/>
    <property type="molecule type" value="Genomic_DNA"/>
</dbReference>
<evidence type="ECO:0000256" key="4">
    <source>
        <dbReference type="ARBA" id="ARBA00022777"/>
    </source>
</evidence>
<dbReference type="AlphaFoldDB" id="A0EDW6"/>
<dbReference type="PANTHER" id="PTHR10048">
    <property type="entry name" value="PHOSPHATIDYLINOSITOL KINASE"/>
    <property type="match status" value="1"/>
</dbReference>
<dbReference type="InterPro" id="IPR036940">
    <property type="entry name" value="PI3/4_kinase_cat_sf"/>
</dbReference>
<dbReference type="RefSeq" id="XP_001460880.1">
    <property type="nucleotide sequence ID" value="XM_001460843.2"/>
</dbReference>
<dbReference type="GO" id="GO:0048015">
    <property type="term" value="P:phosphatidylinositol-mediated signaling"/>
    <property type="evidence" value="ECO:0000318"/>
    <property type="project" value="GO_Central"/>
</dbReference>
<dbReference type="InterPro" id="IPR000403">
    <property type="entry name" value="PI3/4_kinase_cat_dom"/>
</dbReference>
<proteinExistence type="predicted"/>
<dbReference type="STRING" id="5888.A0EDW6"/>
<dbReference type="SUPFAM" id="SSF56112">
    <property type="entry name" value="Protein kinase-like (PK-like)"/>
    <property type="match status" value="1"/>
</dbReference>
<evidence type="ECO:0000256" key="3">
    <source>
        <dbReference type="ARBA" id="ARBA00022679"/>
    </source>
</evidence>
<dbReference type="Pfam" id="PF00454">
    <property type="entry name" value="PI3_PI4_kinase"/>
    <property type="match status" value="1"/>
</dbReference>
<sequence>MAEIGEEITIKRKKQYGLCSKLWCLRCMNCCKADDVSILTSRNRKELSVKLMAKYQNAIQLVLLLIKIQNPEEIQVLDVLILLYTLDEKSWAYQYLYQCKLISNDESPRNDLEFYIPQLMNYLVFHEEMLNENISQFILTSCIHNFYFAQLVYWTLHSTSAIVFNNQVTEFQKVKLYLQNLVKRMVLNHETNYQRKEQDEKVKELISLYGTTQFEQNQLKCLILPEHIQLSKYIPLEQEEGYDFMSCINFWNDIISISDKLKFADPKIISLRADLSQINTRLPANVYIPFVKDQLRHYKILNIVVQETKIFSTKERAPFYICIEVYNVEKEESKFEDKRERKNSEFNFELSMFSDFRSQSNLAMSQVSNQSLGVSECYEIELSREQKWANNVLLDFEKVGQEIFGEDSNQISERIRHQSPYSHFRSWRLVHLIVKTGDNLKQEQFALQLINQFQMIFQKERLPLKLTTYDIQSLGPSSGIMEMVKDAATIDSLKKKLNSIDKDITLSLFFKKYYGANLHKAQRNFCCSLAAYSLICYFLQIKDRHNGNILLHKSGKILHIDFGFFISISPGKGLEFEKNVPFKLLSEYIDVLGGTKSELFNLFRKLFFKGFVACQKHQDQILLLVKMMYSGHGYTLPCFSKGEIAIHELESRFNPPCSNDGEISVFTQNLINQSLDNWRAKWYDKFQYYFQGIFY</sequence>
<dbReference type="GO" id="GO:0046854">
    <property type="term" value="P:phosphatidylinositol phosphate biosynthetic process"/>
    <property type="evidence" value="ECO:0000318"/>
    <property type="project" value="GO_Central"/>
</dbReference>
<dbReference type="InterPro" id="IPR015433">
    <property type="entry name" value="PI3/4_kinase"/>
</dbReference>
<keyword evidence="8" id="KW-1185">Reference proteome</keyword>
<dbReference type="EC" id="2.7.1.67" evidence="2"/>
<dbReference type="GO" id="GO:0004430">
    <property type="term" value="F:1-phosphatidylinositol 4-kinase activity"/>
    <property type="evidence" value="ECO:0000318"/>
    <property type="project" value="GO_Central"/>
</dbReference>
<keyword evidence="3" id="KW-0808">Transferase</keyword>
<dbReference type="OrthoDB" id="10264149at2759"/>
<dbReference type="CDD" id="cd00893">
    <property type="entry name" value="PI4Kc_III"/>
    <property type="match status" value="1"/>
</dbReference>
<dbReference type="KEGG" id="ptm:GSPATT00025827001"/>
<dbReference type="Gene3D" id="1.10.1070.11">
    <property type="entry name" value="Phosphatidylinositol 3-/4-kinase, catalytic domain"/>
    <property type="match status" value="1"/>
</dbReference>
<organism evidence="7 8">
    <name type="scientific">Paramecium tetraurelia</name>
    <dbReference type="NCBI Taxonomy" id="5888"/>
    <lineage>
        <taxon>Eukaryota</taxon>
        <taxon>Sar</taxon>
        <taxon>Alveolata</taxon>
        <taxon>Ciliophora</taxon>
        <taxon>Intramacronucleata</taxon>
        <taxon>Oligohymenophorea</taxon>
        <taxon>Peniculida</taxon>
        <taxon>Parameciidae</taxon>
        <taxon>Paramecium</taxon>
    </lineage>
</organism>
<gene>
    <name evidence="7" type="ORF">GSPATT00025827001</name>
</gene>
<dbReference type="InterPro" id="IPR001263">
    <property type="entry name" value="PI3K_accessory_dom"/>
</dbReference>
<dbReference type="InterPro" id="IPR011009">
    <property type="entry name" value="Kinase-like_dom_sf"/>
</dbReference>
<comment type="catalytic activity">
    <reaction evidence="1">
        <text>a 1,2-diacyl-sn-glycero-3-phospho-(1D-myo-inositol) + ATP = a 1,2-diacyl-sn-glycero-3-phospho-(1D-myo-inositol 4-phosphate) + ADP + H(+)</text>
        <dbReference type="Rhea" id="RHEA:19877"/>
        <dbReference type="ChEBI" id="CHEBI:15378"/>
        <dbReference type="ChEBI" id="CHEBI:30616"/>
        <dbReference type="ChEBI" id="CHEBI:57880"/>
        <dbReference type="ChEBI" id="CHEBI:58178"/>
        <dbReference type="ChEBI" id="CHEBI:456216"/>
        <dbReference type="EC" id="2.7.1.67"/>
    </reaction>
</comment>
<dbReference type="PROSITE" id="PS51545">
    <property type="entry name" value="PIK_HELICAL"/>
    <property type="match status" value="1"/>
</dbReference>
<evidence type="ECO:0000259" key="6">
    <source>
        <dbReference type="PROSITE" id="PS51545"/>
    </source>
</evidence>
<evidence type="ECO:0000313" key="8">
    <source>
        <dbReference type="Proteomes" id="UP000000600"/>
    </source>
</evidence>
<protein>
    <recommendedName>
        <fullName evidence="2">1-phosphatidylinositol 4-kinase</fullName>
        <ecNumber evidence="2">2.7.1.67</ecNumber>
    </recommendedName>
</protein>
<dbReference type="InterPro" id="IPR016024">
    <property type="entry name" value="ARM-type_fold"/>
</dbReference>
<dbReference type="FunFam" id="1.10.1070.11:FF:000016">
    <property type="entry name" value="PIK1p Phosphatidylinositol 4-kinase"/>
    <property type="match status" value="1"/>
</dbReference>
<name>A0EDW6_PARTE</name>
<dbReference type="GeneID" id="5046665"/>
<dbReference type="eggNOG" id="KOG0903">
    <property type="taxonomic scope" value="Eukaryota"/>
</dbReference>
<dbReference type="Gene3D" id="3.30.1010.10">
    <property type="entry name" value="Phosphatidylinositol 3-kinase Catalytic Subunit, Chain A, domain 4"/>
    <property type="match status" value="1"/>
</dbReference>
<dbReference type="PROSITE" id="PS50290">
    <property type="entry name" value="PI3_4_KINASE_3"/>
    <property type="match status" value="1"/>
</dbReference>
<dbReference type="Proteomes" id="UP000000600">
    <property type="component" value="Unassembled WGS sequence"/>
</dbReference>
<keyword evidence="4" id="KW-0418">Kinase</keyword>
<dbReference type="HOGENOM" id="CLU_378782_0_0_1"/>
<dbReference type="SMART" id="SM00146">
    <property type="entry name" value="PI3Kc"/>
    <property type="match status" value="1"/>
</dbReference>